<dbReference type="InterPro" id="IPR030395">
    <property type="entry name" value="GP_PDE_dom"/>
</dbReference>
<organism evidence="2 3">
    <name type="scientific">Saxibacter everestensis</name>
    <dbReference type="NCBI Taxonomy" id="2909229"/>
    <lineage>
        <taxon>Bacteria</taxon>
        <taxon>Bacillati</taxon>
        <taxon>Actinomycetota</taxon>
        <taxon>Actinomycetes</taxon>
        <taxon>Micrococcales</taxon>
        <taxon>Brevibacteriaceae</taxon>
        <taxon>Saxibacter</taxon>
    </lineage>
</organism>
<evidence type="ECO:0000313" key="3">
    <source>
        <dbReference type="Proteomes" id="UP001209083"/>
    </source>
</evidence>
<dbReference type="SUPFAM" id="SSF51695">
    <property type="entry name" value="PLC-like phosphodiesterases"/>
    <property type="match status" value="1"/>
</dbReference>
<dbReference type="InterPro" id="IPR017946">
    <property type="entry name" value="PLC-like_Pdiesterase_TIM-brl"/>
</dbReference>
<keyword evidence="3" id="KW-1185">Reference proteome</keyword>
<dbReference type="RefSeq" id="WP_349640434.1">
    <property type="nucleotide sequence ID" value="NZ_CP090958.1"/>
</dbReference>
<gene>
    <name evidence="2" type="ORF">LWF01_07595</name>
</gene>
<dbReference type="Pfam" id="PF03009">
    <property type="entry name" value="GDPD"/>
    <property type="match status" value="1"/>
</dbReference>
<accession>A0ABY8QXS5</accession>
<dbReference type="PROSITE" id="PS51704">
    <property type="entry name" value="GP_PDE"/>
    <property type="match status" value="1"/>
</dbReference>
<feature type="domain" description="GP-PDE" evidence="1">
    <location>
        <begin position="6"/>
        <end position="243"/>
    </location>
</feature>
<evidence type="ECO:0000313" key="2">
    <source>
        <dbReference type="EMBL" id="WGW13611.1"/>
    </source>
</evidence>
<dbReference type="PANTHER" id="PTHR43805:SF1">
    <property type="entry name" value="GP-PDE DOMAIN-CONTAINING PROTEIN"/>
    <property type="match status" value="1"/>
</dbReference>
<dbReference type="Proteomes" id="UP001209083">
    <property type="component" value="Chromosome"/>
</dbReference>
<name>A0ABY8QXS5_9MICO</name>
<protein>
    <submittedName>
        <fullName evidence="2">Glycerophosphodiester phosphodiesterase family protein</fullName>
    </submittedName>
</protein>
<proteinExistence type="predicted"/>
<sequence>MRNRQVLALAHRGGARFQPNIGIENTAEAFRQAFSLGYRWFETDVHSSRDGVPYAFHDVDLKRLAGSSSMFAELDAAHIDRLRIRQHPIPRLDALLSEFPDASFNIDLKCDDVVVPTARTLRRLDAVDRVCIASFSHRRLGRFRRIMPEARTSCSLFEAAALRFGPGRFVRQFAVRGGASAAQVPVEWRGVRIITGSFVRAVHDLGLAVHAWTIDDEQTMTWLLDLGVDGIVSDRIDVLKRVLVERGQWTNGL</sequence>
<evidence type="ECO:0000259" key="1">
    <source>
        <dbReference type="PROSITE" id="PS51704"/>
    </source>
</evidence>
<dbReference type="EMBL" id="CP090958">
    <property type="protein sequence ID" value="WGW13611.1"/>
    <property type="molecule type" value="Genomic_DNA"/>
</dbReference>
<dbReference type="Gene3D" id="3.20.20.190">
    <property type="entry name" value="Phosphatidylinositol (PI) phosphodiesterase"/>
    <property type="match status" value="1"/>
</dbReference>
<reference evidence="2 3" key="1">
    <citation type="submission" date="2023-05" db="EMBL/GenBank/DDBJ databases">
        <title>Lithophilousrod everest ZFBP1038 complete genpme.</title>
        <authorList>
            <person name="Tian M."/>
        </authorList>
    </citation>
    <scope>NUCLEOTIDE SEQUENCE [LARGE SCALE GENOMIC DNA]</scope>
    <source>
        <strain evidence="2 3">ZFBP1038</strain>
    </source>
</reference>
<dbReference type="PANTHER" id="PTHR43805">
    <property type="entry name" value="GLYCEROPHOSPHORYL DIESTER PHOSPHODIESTERASE"/>
    <property type="match status" value="1"/>
</dbReference>